<comment type="caution">
    <text evidence="4">The sequence shown here is derived from an EMBL/GenBank/DDBJ whole genome shotgun (WGS) entry which is preliminary data.</text>
</comment>
<name>A0A5C7HLF6_9ROSI</name>
<dbReference type="InterPro" id="IPR040256">
    <property type="entry name" value="At4g02000-like"/>
</dbReference>
<dbReference type="SUPFAM" id="SSF57756">
    <property type="entry name" value="Retrovirus zinc finger-like domains"/>
    <property type="match status" value="1"/>
</dbReference>
<dbReference type="Gene3D" id="4.10.60.10">
    <property type="entry name" value="Zinc finger, CCHC-type"/>
    <property type="match status" value="1"/>
</dbReference>
<evidence type="ECO:0000256" key="1">
    <source>
        <dbReference type="PROSITE-ProRule" id="PRU00047"/>
    </source>
</evidence>
<dbReference type="GO" id="GO:0008270">
    <property type="term" value="F:zinc ion binding"/>
    <property type="evidence" value="ECO:0007669"/>
    <property type="project" value="UniProtKB-KW"/>
</dbReference>
<keyword evidence="1" id="KW-0863">Zinc-finger</keyword>
<feature type="domain" description="CCHC-type" evidence="3">
    <location>
        <begin position="173"/>
        <end position="188"/>
    </location>
</feature>
<evidence type="ECO:0000256" key="2">
    <source>
        <dbReference type="SAM" id="MobiDB-lite"/>
    </source>
</evidence>
<dbReference type="InterPro" id="IPR001878">
    <property type="entry name" value="Znf_CCHC"/>
</dbReference>
<proteinExistence type="predicted"/>
<dbReference type="InterPro" id="IPR036875">
    <property type="entry name" value="Znf_CCHC_sf"/>
</dbReference>
<organism evidence="4 5">
    <name type="scientific">Acer yangbiense</name>
    <dbReference type="NCBI Taxonomy" id="1000413"/>
    <lineage>
        <taxon>Eukaryota</taxon>
        <taxon>Viridiplantae</taxon>
        <taxon>Streptophyta</taxon>
        <taxon>Embryophyta</taxon>
        <taxon>Tracheophyta</taxon>
        <taxon>Spermatophyta</taxon>
        <taxon>Magnoliopsida</taxon>
        <taxon>eudicotyledons</taxon>
        <taxon>Gunneridae</taxon>
        <taxon>Pentapetalae</taxon>
        <taxon>rosids</taxon>
        <taxon>malvids</taxon>
        <taxon>Sapindales</taxon>
        <taxon>Sapindaceae</taxon>
        <taxon>Hippocastanoideae</taxon>
        <taxon>Acereae</taxon>
        <taxon>Acer</taxon>
    </lineage>
</organism>
<dbReference type="Proteomes" id="UP000323000">
    <property type="component" value="Chromosome 8"/>
</dbReference>
<dbReference type="PANTHER" id="PTHR31286">
    <property type="entry name" value="GLYCINE-RICH CELL WALL STRUCTURAL PROTEIN 1.8-LIKE"/>
    <property type="match status" value="1"/>
</dbReference>
<reference evidence="5" key="1">
    <citation type="journal article" date="2019" name="Gigascience">
        <title>De novo genome assembly of the endangered Acer yangbiense, a plant species with extremely small populations endemic to Yunnan Province, China.</title>
        <authorList>
            <person name="Yang J."/>
            <person name="Wariss H.M."/>
            <person name="Tao L."/>
            <person name="Zhang R."/>
            <person name="Yun Q."/>
            <person name="Hollingsworth P."/>
            <person name="Dao Z."/>
            <person name="Luo G."/>
            <person name="Guo H."/>
            <person name="Ma Y."/>
            <person name="Sun W."/>
        </authorList>
    </citation>
    <scope>NUCLEOTIDE SEQUENCE [LARGE SCALE GENOMIC DNA]</scope>
    <source>
        <strain evidence="5">cv. Malutang</strain>
    </source>
</reference>
<sequence length="454" mass="49595">MNSEELAMLCSALSIKEKERKAATLDSNLKTKGERLLTLCLVGKVLTTKLVNKDALINVLSTIWRTKEGVEIEALEGNVFAVHFKNTDDKKFIQSGGPWTFNRAIIAFEKPSGTGKVSDVDLLATKNCCGHFVRARVTISIDVPLMRSLRVDLLGTRSITTMLLWYERLQDYCFKCSKLGHSLRDCPDQGDEKEVTTEAQLRLNVWLHSKSPPTHFNHRNDPHRRRIGGYQGGNSNNGVGQGNWRSGESLRRSDKGEGSEIQAGNRSWLDGKSKSQVGELKSLEPIKINLGKRETFNALREKALSGEGSAGSKLKLVLGKELQPLNRVSINGGKDKGLAILENLMEVDTAVLPAVFGPASGPSYPIRVLKPIGTIATQTIKLEIVSKSSGPVRPAESSKIQATEVGQAGGLIIQDPKPSKNIGGIKAQKVGKWKRAARAKDRDNVAADLGEFLI</sequence>
<keyword evidence="1" id="KW-0479">Metal-binding</keyword>
<evidence type="ECO:0000313" key="4">
    <source>
        <dbReference type="EMBL" id="TXG57182.1"/>
    </source>
</evidence>
<dbReference type="Pfam" id="PF14111">
    <property type="entry name" value="DUF4283"/>
    <property type="match status" value="1"/>
</dbReference>
<gene>
    <name evidence="4" type="ORF">EZV62_018495</name>
</gene>
<dbReference type="AlphaFoldDB" id="A0A5C7HLF6"/>
<feature type="region of interest" description="Disordered" evidence="2">
    <location>
        <begin position="212"/>
        <end position="274"/>
    </location>
</feature>
<dbReference type="InterPro" id="IPR025558">
    <property type="entry name" value="DUF4283"/>
</dbReference>
<dbReference type="OrthoDB" id="1737333at2759"/>
<keyword evidence="1" id="KW-0862">Zinc</keyword>
<evidence type="ECO:0000259" key="3">
    <source>
        <dbReference type="PROSITE" id="PS50158"/>
    </source>
</evidence>
<dbReference type="PROSITE" id="PS50158">
    <property type="entry name" value="ZF_CCHC"/>
    <property type="match status" value="1"/>
</dbReference>
<protein>
    <recommendedName>
        <fullName evidence="3">CCHC-type domain-containing protein</fullName>
    </recommendedName>
</protein>
<accession>A0A5C7HLF6</accession>
<dbReference type="EMBL" id="VAHF01000008">
    <property type="protein sequence ID" value="TXG57182.1"/>
    <property type="molecule type" value="Genomic_DNA"/>
</dbReference>
<keyword evidence="5" id="KW-1185">Reference proteome</keyword>
<feature type="compositionally biased region" description="Basic and acidic residues" evidence="2">
    <location>
        <begin position="248"/>
        <end position="258"/>
    </location>
</feature>
<evidence type="ECO:0000313" key="5">
    <source>
        <dbReference type="Proteomes" id="UP000323000"/>
    </source>
</evidence>
<dbReference type="GO" id="GO:0003676">
    <property type="term" value="F:nucleic acid binding"/>
    <property type="evidence" value="ECO:0007669"/>
    <property type="project" value="InterPro"/>
</dbReference>
<dbReference type="PANTHER" id="PTHR31286:SF167">
    <property type="entry name" value="OS09G0268800 PROTEIN"/>
    <property type="match status" value="1"/>
</dbReference>